<proteinExistence type="predicted"/>
<sequence>MKMKMKLGLRGAESEKMKMKLGLHGFELGMENRIVWSWVCGFEKGMEKMMGDVGEEDCVVMAPHKSEVQPNSKDKQVVRTRLAVEVGKRLTNGSGNKTKSYLSNQNNHRAGMEKFEKVSDVRILLPNMARAQDREVGGGRTEVDKGKRLWLVLSKPEKSSVKVGHFKGECSSKARAVGPLGVGLGQNSQSEAQLTCSNIFVDEQGEEECRPNWKTDKVAYSDQEMDYGQENKDPEDIVDGSPKSNNDVLPLFPLNVVGEEVKGVTTPAKTSKHRRGRKKVVRPKSHHMRTRNSRDPEPEAVQDAGVEEEEGVTVRWNLGDEMAKVIEKRVALGINFNAEKDSDEQGEDSINPREQWNLEEKVTRIIETGSQSENKAKCAIESSSDKSSPLT</sequence>
<dbReference type="EMBL" id="JAUESC010000002">
    <property type="protein sequence ID" value="KAK0603910.1"/>
    <property type="molecule type" value="Genomic_DNA"/>
</dbReference>
<feature type="region of interest" description="Disordered" evidence="1">
    <location>
        <begin position="337"/>
        <end position="356"/>
    </location>
</feature>
<feature type="region of interest" description="Disordered" evidence="1">
    <location>
        <begin position="368"/>
        <end position="391"/>
    </location>
</feature>
<gene>
    <name evidence="2" type="ORF">LWI29_010034</name>
</gene>
<reference evidence="2" key="2">
    <citation type="submission" date="2023-06" db="EMBL/GenBank/DDBJ databases">
        <authorList>
            <person name="Swenson N.G."/>
            <person name="Wegrzyn J.L."/>
            <person name="Mcevoy S.L."/>
        </authorList>
    </citation>
    <scope>NUCLEOTIDE SEQUENCE</scope>
    <source>
        <strain evidence="2">NS2018</strain>
        <tissue evidence="2">Leaf</tissue>
    </source>
</reference>
<comment type="caution">
    <text evidence="2">The sequence shown here is derived from an EMBL/GenBank/DDBJ whole genome shotgun (WGS) entry which is preliminary data.</text>
</comment>
<keyword evidence="3" id="KW-1185">Reference proteome</keyword>
<feature type="region of interest" description="Disordered" evidence="1">
    <location>
        <begin position="263"/>
        <end position="308"/>
    </location>
</feature>
<dbReference type="AlphaFoldDB" id="A0AA39W5X8"/>
<dbReference type="Proteomes" id="UP001168877">
    <property type="component" value="Unassembled WGS sequence"/>
</dbReference>
<name>A0AA39W5X8_ACESA</name>
<organism evidence="2 3">
    <name type="scientific">Acer saccharum</name>
    <name type="common">Sugar maple</name>
    <dbReference type="NCBI Taxonomy" id="4024"/>
    <lineage>
        <taxon>Eukaryota</taxon>
        <taxon>Viridiplantae</taxon>
        <taxon>Streptophyta</taxon>
        <taxon>Embryophyta</taxon>
        <taxon>Tracheophyta</taxon>
        <taxon>Spermatophyta</taxon>
        <taxon>Magnoliopsida</taxon>
        <taxon>eudicotyledons</taxon>
        <taxon>Gunneridae</taxon>
        <taxon>Pentapetalae</taxon>
        <taxon>rosids</taxon>
        <taxon>malvids</taxon>
        <taxon>Sapindales</taxon>
        <taxon>Sapindaceae</taxon>
        <taxon>Hippocastanoideae</taxon>
        <taxon>Acereae</taxon>
        <taxon>Acer</taxon>
    </lineage>
</organism>
<feature type="compositionally biased region" description="Basic residues" evidence="1">
    <location>
        <begin position="270"/>
        <end position="291"/>
    </location>
</feature>
<protein>
    <submittedName>
        <fullName evidence="2">Uncharacterized protein</fullName>
    </submittedName>
</protein>
<feature type="compositionally biased region" description="Polar residues" evidence="1">
    <location>
        <begin position="381"/>
        <end position="391"/>
    </location>
</feature>
<evidence type="ECO:0000256" key="1">
    <source>
        <dbReference type="SAM" id="MobiDB-lite"/>
    </source>
</evidence>
<reference evidence="2" key="1">
    <citation type="journal article" date="2022" name="Plant J.">
        <title>Strategies of tolerance reflected in two North American maple genomes.</title>
        <authorList>
            <person name="McEvoy S.L."/>
            <person name="Sezen U.U."/>
            <person name="Trouern-Trend A."/>
            <person name="McMahon S.M."/>
            <person name="Schaberg P.G."/>
            <person name="Yang J."/>
            <person name="Wegrzyn J.L."/>
            <person name="Swenson N.G."/>
        </authorList>
    </citation>
    <scope>NUCLEOTIDE SEQUENCE</scope>
    <source>
        <strain evidence="2">NS2018</strain>
    </source>
</reference>
<evidence type="ECO:0000313" key="2">
    <source>
        <dbReference type="EMBL" id="KAK0603910.1"/>
    </source>
</evidence>
<evidence type="ECO:0000313" key="3">
    <source>
        <dbReference type="Proteomes" id="UP001168877"/>
    </source>
</evidence>
<accession>A0AA39W5X8</accession>